<organism evidence="5 6">
    <name type="scientific">Anaeromyxobacter oryzae</name>
    <dbReference type="NCBI Taxonomy" id="2918170"/>
    <lineage>
        <taxon>Bacteria</taxon>
        <taxon>Pseudomonadati</taxon>
        <taxon>Myxococcota</taxon>
        <taxon>Myxococcia</taxon>
        <taxon>Myxococcales</taxon>
        <taxon>Cystobacterineae</taxon>
        <taxon>Anaeromyxobacteraceae</taxon>
        <taxon>Anaeromyxobacter</taxon>
    </lineage>
</organism>
<feature type="compositionally biased region" description="Pro residues" evidence="2">
    <location>
        <begin position="505"/>
        <end position="518"/>
    </location>
</feature>
<dbReference type="SUPFAM" id="SSF48452">
    <property type="entry name" value="TPR-like"/>
    <property type="match status" value="1"/>
</dbReference>
<keyword evidence="6" id="KW-1185">Reference proteome</keyword>
<dbReference type="EMBL" id="AP025591">
    <property type="protein sequence ID" value="BDG06662.1"/>
    <property type="molecule type" value="Genomic_DNA"/>
</dbReference>
<dbReference type="Proteomes" id="UP001162891">
    <property type="component" value="Chromosome"/>
</dbReference>
<proteinExistence type="predicted"/>
<dbReference type="InterPro" id="IPR011723">
    <property type="entry name" value="Znf/thioredoxin_put"/>
</dbReference>
<evidence type="ECO:0000256" key="3">
    <source>
        <dbReference type="SAM" id="Phobius"/>
    </source>
</evidence>
<evidence type="ECO:0000256" key="2">
    <source>
        <dbReference type="SAM" id="MobiDB-lite"/>
    </source>
</evidence>
<dbReference type="Gene3D" id="1.25.40.10">
    <property type="entry name" value="Tetratricopeptide repeat domain"/>
    <property type="match status" value="1"/>
</dbReference>
<feature type="compositionally biased region" description="Low complexity" evidence="2">
    <location>
        <begin position="432"/>
        <end position="456"/>
    </location>
</feature>
<reference evidence="6" key="1">
    <citation type="journal article" date="2022" name="Int. J. Syst. Evol. Microbiol.">
        <title>Anaeromyxobacter oryzae sp. nov., Anaeromyxobacter diazotrophicus sp. nov. and Anaeromyxobacter paludicola sp. nov., isolated from paddy soils.</title>
        <authorList>
            <person name="Itoh H."/>
            <person name="Xu Z."/>
            <person name="Mise K."/>
            <person name="Masuda Y."/>
            <person name="Ushijima N."/>
            <person name="Hayakawa C."/>
            <person name="Shiratori Y."/>
            <person name="Senoo K."/>
        </authorList>
    </citation>
    <scope>NUCLEOTIDE SEQUENCE [LARGE SCALE GENOMIC DNA]</scope>
    <source>
        <strain evidence="6">Red232</strain>
    </source>
</reference>
<accession>A0ABN6N0D0</accession>
<dbReference type="PROSITE" id="PS50005">
    <property type="entry name" value="TPR"/>
    <property type="match status" value="1"/>
</dbReference>
<sequence length="553" mass="55881">MVIRCERCSTLYELDEALLAPEGSPVQCTRCQHVFTARPPQTAGLTLADVPAPREPAPEPPANAASTPVPEPAAAPAPDVASPAVPEPARSPVPPPGPASPPSGPRAPVSDAPRGVRAGPAVYRPAPGQLPAQRGPVLRRDSVGTIESRLRWSARVKWLVPVAVLVVVALAGAAWLFLANRRDPRAAQLDAEALALVAQDDAASLDAAVQRLDDAIRSAPRAKTLVADRALAQALQAAALAEDGAALAARAAVLSAERERLRREASPGWEIAERAVAAEADAVGGEVRAGDERARALGAAALAALVPLEDTRGPEVARALANAHALAGDRELTHRAALAARAAVPDDPWAALAEASLDARSQDRAAREKAAVALSAIVEHHPEVIRARYLLARTQAELGRRAEALATLDRALAANPHHDRAKALKAELSRHPAPAGVASPAPAASSPPAGAGNAAALPRKPVAQPVVVAPTAPPLPAPAVGGPQPAAPRPGAPAPDGLSVTLQPAPVPSPSPATPAPGGPQGVLVPSAAPAPAPRTSPAPTAHEAGEPAGGGG</sequence>
<evidence type="ECO:0000313" key="6">
    <source>
        <dbReference type="Proteomes" id="UP001162891"/>
    </source>
</evidence>
<dbReference type="NCBIfam" id="TIGR02098">
    <property type="entry name" value="MJ0042_CXXC"/>
    <property type="match status" value="1"/>
</dbReference>
<feature type="compositionally biased region" description="Pro residues" evidence="2">
    <location>
        <begin position="85"/>
        <end position="105"/>
    </location>
</feature>
<evidence type="ECO:0000313" key="5">
    <source>
        <dbReference type="EMBL" id="BDG06662.1"/>
    </source>
</evidence>
<protein>
    <recommendedName>
        <fullName evidence="4">Zinc finger/thioredoxin putative domain-containing protein</fullName>
    </recommendedName>
</protein>
<dbReference type="Pfam" id="PF14559">
    <property type="entry name" value="TPR_19"/>
    <property type="match status" value="1"/>
</dbReference>
<dbReference type="InterPro" id="IPR019734">
    <property type="entry name" value="TPR_rpt"/>
</dbReference>
<feature type="domain" description="Zinc finger/thioredoxin putative" evidence="4">
    <location>
        <begin position="1"/>
        <end position="36"/>
    </location>
</feature>
<gene>
    <name evidence="5" type="ORF">AMOR_56580</name>
</gene>
<keyword evidence="3" id="KW-0812">Transmembrane</keyword>
<dbReference type="InterPro" id="IPR011990">
    <property type="entry name" value="TPR-like_helical_dom_sf"/>
</dbReference>
<evidence type="ECO:0000259" key="4">
    <source>
        <dbReference type="Pfam" id="PF13717"/>
    </source>
</evidence>
<keyword evidence="1" id="KW-0802">TPR repeat</keyword>
<feature type="transmembrane region" description="Helical" evidence="3">
    <location>
        <begin position="158"/>
        <end position="178"/>
    </location>
</feature>
<feature type="region of interest" description="Disordered" evidence="2">
    <location>
        <begin position="428"/>
        <end position="456"/>
    </location>
</feature>
<keyword evidence="3" id="KW-0472">Membrane</keyword>
<dbReference type="Pfam" id="PF13717">
    <property type="entry name" value="Zn_ribbon_4"/>
    <property type="match status" value="1"/>
</dbReference>
<feature type="repeat" description="TPR" evidence="1">
    <location>
        <begin position="385"/>
        <end position="418"/>
    </location>
</feature>
<name>A0ABN6N0D0_9BACT</name>
<feature type="region of interest" description="Disordered" evidence="2">
    <location>
        <begin position="42"/>
        <end position="136"/>
    </location>
</feature>
<keyword evidence="3" id="KW-1133">Transmembrane helix</keyword>
<evidence type="ECO:0000256" key="1">
    <source>
        <dbReference type="PROSITE-ProRule" id="PRU00339"/>
    </source>
</evidence>
<feature type="region of interest" description="Disordered" evidence="2">
    <location>
        <begin position="474"/>
        <end position="553"/>
    </location>
</feature>